<dbReference type="Gene3D" id="2.60.40.10">
    <property type="entry name" value="Immunoglobulins"/>
    <property type="match status" value="2"/>
</dbReference>
<dbReference type="EMBL" id="FWXW01000007">
    <property type="protein sequence ID" value="SMC78840.1"/>
    <property type="molecule type" value="Genomic_DNA"/>
</dbReference>
<gene>
    <name evidence="5" type="ORF">SAMN02745168_2500</name>
</gene>
<dbReference type="PANTHER" id="PTHR13817:SF73">
    <property type="entry name" value="FIBRONECTIN TYPE-III DOMAIN-CONTAINING PROTEIN"/>
    <property type="match status" value="1"/>
</dbReference>
<organism evidence="5 6">
    <name type="scientific">Papillibacter cinnamivorans DSM 12816</name>
    <dbReference type="NCBI Taxonomy" id="1122930"/>
    <lineage>
        <taxon>Bacteria</taxon>
        <taxon>Bacillati</taxon>
        <taxon>Bacillota</taxon>
        <taxon>Clostridia</taxon>
        <taxon>Eubacteriales</taxon>
        <taxon>Oscillospiraceae</taxon>
        <taxon>Papillibacter</taxon>
    </lineage>
</organism>
<evidence type="ECO:0000259" key="4">
    <source>
        <dbReference type="PROSITE" id="PS51272"/>
    </source>
</evidence>
<feature type="domain" description="SLH" evidence="4">
    <location>
        <begin position="372"/>
        <end position="430"/>
    </location>
</feature>
<feature type="chain" id="PRO_5013184582" evidence="2">
    <location>
        <begin position="24"/>
        <end position="430"/>
    </location>
</feature>
<keyword evidence="1" id="KW-0677">Repeat</keyword>
<dbReference type="PROSITE" id="PS50853">
    <property type="entry name" value="FN3"/>
    <property type="match status" value="2"/>
</dbReference>
<dbReference type="Pfam" id="PF00395">
    <property type="entry name" value="SLH"/>
    <property type="match status" value="2"/>
</dbReference>
<dbReference type="InterPro" id="IPR001119">
    <property type="entry name" value="SLH_dom"/>
</dbReference>
<keyword evidence="6" id="KW-1185">Reference proteome</keyword>
<reference evidence="5 6" key="1">
    <citation type="submission" date="2017-04" db="EMBL/GenBank/DDBJ databases">
        <authorList>
            <person name="Afonso C.L."/>
            <person name="Miller P.J."/>
            <person name="Scott M.A."/>
            <person name="Spackman E."/>
            <person name="Goraichik I."/>
            <person name="Dimitrov K.M."/>
            <person name="Suarez D.L."/>
            <person name="Swayne D.E."/>
        </authorList>
    </citation>
    <scope>NUCLEOTIDE SEQUENCE [LARGE SCALE GENOMIC DNA]</scope>
    <source>
        <strain evidence="5 6">DSM 12816</strain>
    </source>
</reference>
<proteinExistence type="predicted"/>
<dbReference type="InterPro" id="IPR003961">
    <property type="entry name" value="FN3_dom"/>
</dbReference>
<feature type="domain" description="Fibronectin type-III" evidence="3">
    <location>
        <begin position="149"/>
        <end position="247"/>
    </location>
</feature>
<evidence type="ECO:0000256" key="2">
    <source>
        <dbReference type="SAM" id="SignalP"/>
    </source>
</evidence>
<feature type="signal peptide" evidence="2">
    <location>
        <begin position="1"/>
        <end position="23"/>
    </location>
</feature>
<evidence type="ECO:0000313" key="6">
    <source>
        <dbReference type="Proteomes" id="UP000192790"/>
    </source>
</evidence>
<dbReference type="STRING" id="1122930.SAMN02745168_2500"/>
<dbReference type="OrthoDB" id="1698780at2"/>
<feature type="domain" description="Fibronectin type-III" evidence="3">
    <location>
        <begin position="31"/>
        <end position="131"/>
    </location>
</feature>
<feature type="domain" description="SLH" evidence="4">
    <location>
        <begin position="305"/>
        <end position="368"/>
    </location>
</feature>
<dbReference type="InterPro" id="IPR050964">
    <property type="entry name" value="Striated_Muscle_Regulatory"/>
</dbReference>
<dbReference type="PROSITE" id="PS51272">
    <property type="entry name" value="SLH"/>
    <property type="match status" value="2"/>
</dbReference>
<dbReference type="InterPro" id="IPR036116">
    <property type="entry name" value="FN3_sf"/>
</dbReference>
<dbReference type="Proteomes" id="UP000192790">
    <property type="component" value="Unassembled WGS sequence"/>
</dbReference>
<accession>A0A1W2C122</accession>
<dbReference type="CDD" id="cd00063">
    <property type="entry name" value="FN3"/>
    <property type="match status" value="2"/>
</dbReference>
<dbReference type="InterPro" id="IPR013783">
    <property type="entry name" value="Ig-like_fold"/>
</dbReference>
<dbReference type="RefSeq" id="WP_084235176.1">
    <property type="nucleotide sequence ID" value="NZ_FWXW01000007.1"/>
</dbReference>
<evidence type="ECO:0000259" key="3">
    <source>
        <dbReference type="PROSITE" id="PS50853"/>
    </source>
</evidence>
<sequence length="430" mass="45906">MKKAVSIALVLVLLLGSAAPCLAAGGNTPAAPSELTVAEKASDGVVLTWTDNSTNEDYFYIYRELSSDGDDAWDMIDFTEADVETYTDTGVTAGKTYHYKISAVNFIMSGLSLDAYVSDDSNIVTVTVPLNITLPVVIKPVSPVTAPAAPDGLEAIDIQETSVILVWNDNSSDETGFKVERLLVPKDSSIPIWAEVCTTAAGITVFLDEGLTAGTDYQFRVRSYKRVLTQMIYSAYTDVLSVTTASAVTGEEYPGASSWALPEIQLAVSAGLTTPDILCDFQNNITREEFCEIAVLLYESLSGGTAAPVSPNPFTDTVNPEVLKAYNLGIVKGVSTDRFAPDLSITRQEICVMLQRALTAAYPALDVSASGAGTFADENIIAAWAIGAVRYMNMKGIMKGVGGNQIDPLGNTTREQAIVLNYRTFASMAP</sequence>
<keyword evidence="2" id="KW-0732">Signal</keyword>
<evidence type="ECO:0000256" key="1">
    <source>
        <dbReference type="ARBA" id="ARBA00022737"/>
    </source>
</evidence>
<dbReference type="Pfam" id="PF00041">
    <property type="entry name" value="fn3"/>
    <property type="match status" value="1"/>
</dbReference>
<name>A0A1W2C122_9FIRM</name>
<dbReference type="AlphaFoldDB" id="A0A1W2C122"/>
<dbReference type="SUPFAM" id="SSF49265">
    <property type="entry name" value="Fibronectin type III"/>
    <property type="match status" value="1"/>
</dbReference>
<evidence type="ECO:0000313" key="5">
    <source>
        <dbReference type="EMBL" id="SMC78840.1"/>
    </source>
</evidence>
<dbReference type="SMART" id="SM00060">
    <property type="entry name" value="FN3"/>
    <property type="match status" value="2"/>
</dbReference>
<dbReference type="PANTHER" id="PTHR13817">
    <property type="entry name" value="TITIN"/>
    <property type="match status" value="1"/>
</dbReference>
<protein>
    <submittedName>
        <fullName evidence="5">S-layer homology domain-containing protein</fullName>
    </submittedName>
</protein>